<protein>
    <submittedName>
        <fullName evidence="1">Uncharacterized protein</fullName>
    </submittedName>
</protein>
<dbReference type="AlphaFoldDB" id="A0A4X1TQ70"/>
<dbReference type="Proteomes" id="UP000314985">
    <property type="component" value="Chromosome 13"/>
</dbReference>
<dbReference type="Ensembl" id="ENSSSCT00070020994.1">
    <property type="protein sequence ID" value="ENSSSCP00070017346.1"/>
    <property type="gene ID" value="ENSSSCG00070010824.1"/>
</dbReference>
<evidence type="ECO:0000313" key="1">
    <source>
        <dbReference type="Ensembl" id="ENSSSCP00070017346.1"/>
    </source>
</evidence>
<accession>A0A4X1TQ70</accession>
<sequence>MDKKTQYHQDVCSFQINLEIQCNPNQNSSKLFYGYKKTDFEVYIERQKTLNSQHNVEAEEQRWRPNAT</sequence>
<proteinExistence type="predicted"/>
<reference evidence="1" key="2">
    <citation type="submission" date="2025-08" db="UniProtKB">
        <authorList>
            <consortium name="Ensembl"/>
        </authorList>
    </citation>
    <scope>IDENTIFICATION</scope>
</reference>
<evidence type="ECO:0000313" key="2">
    <source>
        <dbReference type="Proteomes" id="UP000314985"/>
    </source>
</evidence>
<organism evidence="1 2">
    <name type="scientific">Sus scrofa</name>
    <name type="common">Pig</name>
    <dbReference type="NCBI Taxonomy" id="9823"/>
    <lineage>
        <taxon>Eukaryota</taxon>
        <taxon>Metazoa</taxon>
        <taxon>Chordata</taxon>
        <taxon>Craniata</taxon>
        <taxon>Vertebrata</taxon>
        <taxon>Euteleostomi</taxon>
        <taxon>Mammalia</taxon>
        <taxon>Eutheria</taxon>
        <taxon>Laurasiatheria</taxon>
        <taxon>Artiodactyla</taxon>
        <taxon>Suina</taxon>
        <taxon>Suidae</taxon>
        <taxon>Sus</taxon>
    </lineage>
</organism>
<reference evidence="1 2" key="1">
    <citation type="submission" date="2017-08" db="EMBL/GenBank/DDBJ databases">
        <title>USMARCv1.0.</title>
        <authorList>
            <person name="Hannum G.I."/>
            <person name="Koren S."/>
            <person name="Schroeder S.G."/>
            <person name="Chin S.C."/>
            <person name="Nonneman D.J."/>
            <person name="Becker S.A."/>
            <person name="Rosen B.D."/>
            <person name="Bickhart D.M."/>
            <person name="Putnam N.H."/>
            <person name="Green R.E."/>
            <person name="Tuggle C.K."/>
            <person name="Liu H."/>
            <person name="Rohrer G.A."/>
            <person name="Warr A."/>
            <person name="Hall R."/>
            <person name="Kim K."/>
            <person name="Hume D.A."/>
            <person name="Talbot R."/>
            <person name="Chow W."/>
            <person name="Howe K."/>
            <person name="Schwartz A.S."/>
            <person name="Watson M."/>
            <person name="Archibald A.L."/>
            <person name="Phillippy A.M."/>
            <person name="Smith T.P.L."/>
        </authorList>
    </citation>
    <scope>NUCLEOTIDE SEQUENCE [LARGE SCALE GENOMIC DNA]</scope>
</reference>
<name>A0A4X1TQ70_PIG</name>